<dbReference type="WBParaSite" id="JU765_v2.g13165.t1">
    <property type="protein sequence ID" value="JU765_v2.g13165.t1"/>
    <property type="gene ID" value="JU765_v2.g13165"/>
</dbReference>
<organism evidence="1 2">
    <name type="scientific">Panagrolaimus sp. JU765</name>
    <dbReference type="NCBI Taxonomy" id="591449"/>
    <lineage>
        <taxon>Eukaryota</taxon>
        <taxon>Metazoa</taxon>
        <taxon>Ecdysozoa</taxon>
        <taxon>Nematoda</taxon>
        <taxon>Chromadorea</taxon>
        <taxon>Rhabditida</taxon>
        <taxon>Tylenchina</taxon>
        <taxon>Panagrolaimomorpha</taxon>
        <taxon>Panagrolaimoidea</taxon>
        <taxon>Panagrolaimidae</taxon>
        <taxon>Panagrolaimus</taxon>
    </lineage>
</organism>
<sequence>MEQGPKFNAVQFQSSSSIEEKSIDKNKGVKKGDTVSSNGIRKKFNGKQWRRLCGKDGCTKESQRRGYCSRHLSLRSKTEGRDLVFCSWNSSKAGNFRHRVTRSRTPKQRFSRSPKNIGSPNQQQFTFENFFQYLSTDSAANRPEKNITGAALIARLTVMNGALEADYTIPHPIRDFPDPIQILPVVLTRNKMDSTAQVQKWSLGNNQLLVKSIGIADHFIVNAPSCMGSWLNSAIPWHQIAPMVNKSRTANNTSNTDNQNEKKVKLEQTDEKKKITLETVKLKFPTVPKQFIDYLTNEKTNNSKKIILPLTYKSIDFENNSLPVCTSILEHYSSKPQQVQDYPSTSHCSQNPLEESPIMDNIPSVSSSLTINTTSLVPEERKNQSKKKAVKRSMEILNDERPSSDDGEPATPKLGPNHIRRPMNAFMIFSKRHRPIVQERFPNKDNRAVSKILGEWWYALGPEEKQEYHELASEVKEAHFKAHPKWKWCSKDGKRKELENGKEPSSGDEMDDQELNKNGIKKEQHMDKNGLASPSTDKEFILMPTPAQRGIVKGQKKAKGYSPSTDYQRMACENSAAYYNDLGPSGPKSPYKKLFKRNDDSMDRVLTKVNFADKFANLPAFTPTTRGGTLSLPTTPSVLVRNWIMEKQQMPPAERMMPHTPKSAFVFPNKIETGSFFFGPNFSVGDHGVIFEDSDESSINSPNTPRTPKTPMGSEKSMNRRLLDQRRQLIVQLLKEHGLYPSGEIINQFQQAHLSVFPNRQLLTLKIREVRQKIMADMQSPKLPTTPRGNAPQITFD</sequence>
<dbReference type="Proteomes" id="UP000887576">
    <property type="component" value="Unplaced"/>
</dbReference>
<name>A0AC34Q5M9_9BILA</name>
<protein>
    <submittedName>
        <fullName evidence="2">HMG box domain-containing protein</fullName>
    </submittedName>
</protein>
<evidence type="ECO:0000313" key="2">
    <source>
        <dbReference type="WBParaSite" id="JU765_v2.g13165.t1"/>
    </source>
</evidence>
<accession>A0AC34Q5M9</accession>
<reference evidence="2" key="1">
    <citation type="submission" date="2022-11" db="UniProtKB">
        <authorList>
            <consortium name="WormBaseParasite"/>
        </authorList>
    </citation>
    <scope>IDENTIFICATION</scope>
</reference>
<evidence type="ECO:0000313" key="1">
    <source>
        <dbReference type="Proteomes" id="UP000887576"/>
    </source>
</evidence>
<proteinExistence type="predicted"/>